<feature type="domain" description="EF-hand" evidence="16">
    <location>
        <begin position="108"/>
        <end position="143"/>
    </location>
</feature>
<dbReference type="CDD" id="cd00051">
    <property type="entry name" value="EFh"/>
    <property type="match status" value="1"/>
</dbReference>
<keyword evidence="9" id="KW-0496">Mitochondrion</keyword>
<evidence type="ECO:0000256" key="4">
    <source>
        <dbReference type="ARBA" id="ARBA00022692"/>
    </source>
</evidence>
<feature type="domain" description="EF-hand" evidence="16">
    <location>
        <begin position="180"/>
        <end position="215"/>
    </location>
</feature>
<feature type="repeat" description="Solcar" evidence="15">
    <location>
        <begin position="350"/>
        <end position="440"/>
    </location>
</feature>
<evidence type="ECO:0000256" key="11">
    <source>
        <dbReference type="ARBA" id="ARBA00038674"/>
    </source>
</evidence>
<dbReference type="InterPro" id="IPR018247">
    <property type="entry name" value="EF_Hand_1_Ca_BS"/>
</dbReference>
<evidence type="ECO:0000256" key="9">
    <source>
        <dbReference type="ARBA" id="ARBA00023128"/>
    </source>
</evidence>
<evidence type="ECO:0000256" key="3">
    <source>
        <dbReference type="ARBA" id="ARBA00022448"/>
    </source>
</evidence>
<keyword evidence="7" id="KW-0106">Calcium</keyword>
<feature type="repeat" description="Solcar" evidence="15">
    <location>
        <begin position="547"/>
        <end position="635"/>
    </location>
</feature>
<dbReference type="InterPro" id="IPR051028">
    <property type="entry name" value="Mito_Solute_Carrier"/>
</dbReference>
<dbReference type="GO" id="GO:0005313">
    <property type="term" value="F:L-glutamate transmembrane transporter activity"/>
    <property type="evidence" value="ECO:0007669"/>
    <property type="project" value="TreeGrafter"/>
</dbReference>
<evidence type="ECO:0000256" key="12">
    <source>
        <dbReference type="ARBA" id="ARBA00059916"/>
    </source>
</evidence>
<evidence type="ECO:0000256" key="14">
    <source>
        <dbReference type="ARBA" id="ARBA00082232"/>
    </source>
</evidence>
<dbReference type="EMBL" id="BQKY01000009">
    <property type="protein sequence ID" value="GJN91837.1"/>
    <property type="molecule type" value="Genomic_DNA"/>
</dbReference>
<dbReference type="InterPro" id="IPR002048">
    <property type="entry name" value="EF_hand_dom"/>
</dbReference>
<sequence length="683" mass="75360">MLNPSPLSCDSSPQSVGAPAALAVKAEYTTPSEVDRWRKTFDRFATRDSIGGVSYLTEPDFVSAVAPESDFAKISRQQYGILFNVADRRRSGRVVWEDFVAFQELLKSPAADYDIAFRVFDQNHDGQVKFDEFKAVFQSMRAPDAIPFDFDSPWVKLYLGKADGGHVLGFNEFTQLIKGLQGERLRQAFRHFDQNQDGYIDKREFKRIIYELARHKLSDAVLENLDKLAEVVPGGKISYSECIAFHNVIREMDLVEKVVRESCARSPDGKITALDFTNHAARTMRYGTFSPMEVAIIFHYARLGATGEDKPRLGLRDFGSLLDAKWGPPRTQQKEKGKGKATGTAMHEVGKSAYYFGLGGIAGALGATAVYPIDLTKTRMQNQRSKVVGEVLYKNSLDCVKKVYKNEGFTGFYRGLPPQLIGVAPEKAIKLTVNDLVREYATDKETGRIKLPWELAAGGLAGGCQVIFTNPLEIVKIRLQMQGENAKVTGAPRQSAAQIVKSLGLIGLYRGAAACLARDVPFSAIYFPAHAHLKKDIFHDGRDGKVLSYGEALAAAAIAGMPAAYLTTPADVIKTRLQSEARKGETHYKGIGDAFRKILAEEGAAALFKGGPARVLRSSPQFGVTLVAYENLKKHFPFPEPNQSLMETVLPREEEMARVRARNALKVLLDVDTNFGNTPAAKK</sequence>
<dbReference type="PANTHER" id="PTHR45678:SF9">
    <property type="entry name" value="CALCIUM-BINDING MITOCHONDRIAL CARRIER PROTEIN ARALAR1"/>
    <property type="match status" value="1"/>
</dbReference>
<name>A0AAV5GS15_9BASI</name>
<evidence type="ECO:0000256" key="1">
    <source>
        <dbReference type="ARBA" id="ARBA00004448"/>
    </source>
</evidence>
<dbReference type="PANTHER" id="PTHR45678">
    <property type="entry name" value="MITOCHONDRIAL 2-OXODICARBOXYLATE CARRIER 1-RELATED"/>
    <property type="match status" value="1"/>
</dbReference>
<comment type="subunit">
    <text evidence="11">Homodimer (via N-terminus).</text>
</comment>
<dbReference type="GO" id="GO:0005509">
    <property type="term" value="F:calcium ion binding"/>
    <property type="evidence" value="ECO:0007669"/>
    <property type="project" value="InterPro"/>
</dbReference>
<dbReference type="GO" id="GO:0005743">
    <property type="term" value="C:mitochondrial inner membrane"/>
    <property type="evidence" value="ECO:0007669"/>
    <property type="project" value="UniProtKB-SubCell"/>
</dbReference>
<reference evidence="17 18" key="1">
    <citation type="submission" date="2021-12" db="EMBL/GenBank/DDBJ databases">
        <title>High titer production of polyol ester of fatty acids by Rhodotorula paludigena BS15 towards product separation-free biomass refinery.</title>
        <authorList>
            <person name="Mano J."/>
            <person name="Ono H."/>
            <person name="Tanaka T."/>
            <person name="Naito K."/>
            <person name="Sushida H."/>
            <person name="Ike M."/>
            <person name="Tokuyasu K."/>
            <person name="Kitaoka M."/>
        </authorList>
    </citation>
    <scope>NUCLEOTIDE SEQUENCE [LARGE SCALE GENOMIC DNA]</scope>
    <source>
        <strain evidence="17 18">BS15</strain>
    </source>
</reference>
<evidence type="ECO:0000259" key="16">
    <source>
        <dbReference type="PROSITE" id="PS50222"/>
    </source>
</evidence>
<evidence type="ECO:0000313" key="18">
    <source>
        <dbReference type="Proteomes" id="UP001342314"/>
    </source>
</evidence>
<dbReference type="PRINTS" id="PR00926">
    <property type="entry name" value="MITOCARRIER"/>
</dbReference>
<keyword evidence="3" id="KW-0813">Transport</keyword>
<dbReference type="SMART" id="SM00054">
    <property type="entry name" value="EFh"/>
    <property type="match status" value="2"/>
</dbReference>
<keyword evidence="5" id="KW-0677">Repeat</keyword>
<evidence type="ECO:0000256" key="2">
    <source>
        <dbReference type="ARBA" id="ARBA00006375"/>
    </source>
</evidence>
<dbReference type="PROSITE" id="PS50920">
    <property type="entry name" value="SOLCAR"/>
    <property type="match status" value="3"/>
</dbReference>
<dbReference type="Gene3D" id="1.10.238.10">
    <property type="entry name" value="EF-hand"/>
    <property type="match status" value="2"/>
</dbReference>
<dbReference type="SUPFAM" id="SSF47473">
    <property type="entry name" value="EF-hand"/>
    <property type="match status" value="2"/>
</dbReference>
<proteinExistence type="inferred from homology"/>
<dbReference type="Pfam" id="PF13833">
    <property type="entry name" value="EF-hand_8"/>
    <property type="match status" value="1"/>
</dbReference>
<dbReference type="InterPro" id="IPR002067">
    <property type="entry name" value="MCP"/>
</dbReference>
<dbReference type="GO" id="GO:0043490">
    <property type="term" value="P:malate-aspartate shuttle"/>
    <property type="evidence" value="ECO:0007669"/>
    <property type="project" value="TreeGrafter"/>
</dbReference>
<dbReference type="InterPro" id="IPR018108">
    <property type="entry name" value="MCP_transmembrane"/>
</dbReference>
<accession>A0AAV5GS15</accession>
<dbReference type="PROSITE" id="PS50222">
    <property type="entry name" value="EF_HAND_2"/>
    <property type="match status" value="2"/>
</dbReference>
<dbReference type="Proteomes" id="UP001342314">
    <property type="component" value="Unassembled WGS sequence"/>
</dbReference>
<dbReference type="Pfam" id="PF00036">
    <property type="entry name" value="EF-hand_1"/>
    <property type="match status" value="1"/>
</dbReference>
<dbReference type="Gene3D" id="1.50.40.10">
    <property type="entry name" value="Mitochondrial carrier domain"/>
    <property type="match status" value="1"/>
</dbReference>
<keyword evidence="6" id="KW-0999">Mitochondrion inner membrane</keyword>
<protein>
    <recommendedName>
        <fullName evidence="13">Mitochondrial aspartate-glutamate transporter AGC1</fullName>
    </recommendedName>
    <alternativeName>
        <fullName evidence="14">Aspartate-glutamate carrier 1</fullName>
    </alternativeName>
</protein>
<organism evidence="17 18">
    <name type="scientific">Rhodotorula paludigena</name>
    <dbReference type="NCBI Taxonomy" id="86838"/>
    <lineage>
        <taxon>Eukaryota</taxon>
        <taxon>Fungi</taxon>
        <taxon>Dikarya</taxon>
        <taxon>Basidiomycota</taxon>
        <taxon>Pucciniomycotina</taxon>
        <taxon>Microbotryomycetes</taxon>
        <taxon>Sporidiobolales</taxon>
        <taxon>Sporidiobolaceae</taxon>
        <taxon>Rhodotorula</taxon>
    </lineage>
</organism>
<evidence type="ECO:0000256" key="13">
    <source>
        <dbReference type="ARBA" id="ARBA00073787"/>
    </source>
</evidence>
<keyword evidence="4 15" id="KW-0812">Transmembrane</keyword>
<evidence type="ECO:0000313" key="17">
    <source>
        <dbReference type="EMBL" id="GJN91837.1"/>
    </source>
</evidence>
<dbReference type="AlphaFoldDB" id="A0AAV5GS15"/>
<keyword evidence="8" id="KW-1133">Transmembrane helix</keyword>
<comment type="function">
    <text evidence="12">Calcium-dependent mitochondrial aspartate and glutamate carrier. Transport of glutamate in mitochondria is required for mitochondrial transamination reactions and ornithine synthesis. Plays also a role in malate-aspartate NADH shuttle, which is critical for growth on acetate and fatty acids.</text>
</comment>
<dbReference type="InterPro" id="IPR011992">
    <property type="entry name" value="EF-hand-dom_pair"/>
</dbReference>
<comment type="similarity">
    <text evidence="2">Belongs to the mitochondrial carrier (TC 2.A.29) family.</text>
</comment>
<evidence type="ECO:0000256" key="10">
    <source>
        <dbReference type="ARBA" id="ARBA00023136"/>
    </source>
</evidence>
<evidence type="ECO:0000256" key="5">
    <source>
        <dbReference type="ARBA" id="ARBA00022737"/>
    </source>
</evidence>
<keyword evidence="10 15" id="KW-0472">Membrane</keyword>
<comment type="caution">
    <text evidence="17">The sequence shown here is derived from an EMBL/GenBank/DDBJ whole genome shotgun (WGS) entry which is preliminary data.</text>
</comment>
<comment type="subcellular location">
    <subcellularLocation>
        <location evidence="1">Mitochondrion inner membrane</location>
        <topology evidence="1">Multi-pass membrane protein</topology>
    </subcellularLocation>
</comment>
<keyword evidence="18" id="KW-1185">Reference proteome</keyword>
<evidence type="ECO:0000256" key="15">
    <source>
        <dbReference type="PROSITE-ProRule" id="PRU00282"/>
    </source>
</evidence>
<dbReference type="PROSITE" id="PS00018">
    <property type="entry name" value="EF_HAND_1"/>
    <property type="match status" value="1"/>
</dbReference>
<feature type="repeat" description="Solcar" evidence="15">
    <location>
        <begin position="449"/>
        <end position="536"/>
    </location>
</feature>
<evidence type="ECO:0000256" key="7">
    <source>
        <dbReference type="ARBA" id="ARBA00022837"/>
    </source>
</evidence>
<evidence type="ECO:0000256" key="6">
    <source>
        <dbReference type="ARBA" id="ARBA00022792"/>
    </source>
</evidence>
<dbReference type="FunFam" id="1.50.40.10:FF:000004">
    <property type="entry name" value="Calcium-binding mitochondrial carrier protein Aralar1"/>
    <property type="match status" value="1"/>
</dbReference>
<evidence type="ECO:0000256" key="8">
    <source>
        <dbReference type="ARBA" id="ARBA00022989"/>
    </source>
</evidence>
<dbReference type="SUPFAM" id="SSF103506">
    <property type="entry name" value="Mitochondrial carrier"/>
    <property type="match status" value="1"/>
</dbReference>
<gene>
    <name evidence="17" type="ORF">Rhopal_004860-T1</name>
</gene>
<dbReference type="Pfam" id="PF00153">
    <property type="entry name" value="Mito_carr"/>
    <property type="match status" value="3"/>
</dbReference>
<dbReference type="InterPro" id="IPR023395">
    <property type="entry name" value="MCP_dom_sf"/>
</dbReference>
<dbReference type="GO" id="GO:0015183">
    <property type="term" value="F:L-aspartate transmembrane transporter activity"/>
    <property type="evidence" value="ECO:0007669"/>
    <property type="project" value="TreeGrafter"/>
</dbReference>